<feature type="transmembrane region" description="Helical" evidence="1">
    <location>
        <begin position="63"/>
        <end position="83"/>
    </location>
</feature>
<reference evidence="2 3" key="1">
    <citation type="submission" date="2019-06" db="EMBL/GenBank/DDBJ databases">
        <title>Complete genome sequence of Methanoculleus chikugoensis strain MG62.</title>
        <authorList>
            <person name="Asakawa S."/>
            <person name="Dianou D."/>
        </authorList>
    </citation>
    <scope>NUCLEOTIDE SEQUENCE [LARGE SCALE GENOMIC DNA]</scope>
    <source>
        <strain evidence="2 3">MG62</strain>
    </source>
</reference>
<dbReference type="EMBL" id="AP019781">
    <property type="protein sequence ID" value="BBL67303.1"/>
    <property type="molecule type" value="Genomic_DNA"/>
</dbReference>
<dbReference type="RefSeq" id="WP_221057728.1">
    <property type="nucleotide sequence ID" value="NZ_AP019781.1"/>
</dbReference>
<evidence type="ECO:0000313" key="2">
    <source>
        <dbReference type="EMBL" id="BBL67303.1"/>
    </source>
</evidence>
<feature type="transmembrane region" description="Helical" evidence="1">
    <location>
        <begin position="21"/>
        <end position="43"/>
    </location>
</feature>
<feature type="transmembrane region" description="Helical" evidence="1">
    <location>
        <begin position="114"/>
        <end position="135"/>
    </location>
</feature>
<feature type="transmembrane region" description="Helical" evidence="1">
    <location>
        <begin position="90"/>
        <end position="108"/>
    </location>
</feature>
<proteinExistence type="predicted"/>
<keyword evidence="3" id="KW-1185">Reference proteome</keyword>
<organism evidence="2 3">
    <name type="scientific">Methanoculleus chikugoensis</name>
    <dbReference type="NCBI Taxonomy" id="118126"/>
    <lineage>
        <taxon>Archaea</taxon>
        <taxon>Methanobacteriati</taxon>
        <taxon>Methanobacteriota</taxon>
        <taxon>Stenosarchaea group</taxon>
        <taxon>Methanomicrobia</taxon>
        <taxon>Methanomicrobiales</taxon>
        <taxon>Methanomicrobiaceae</taxon>
        <taxon>Methanoculleus</taxon>
    </lineage>
</organism>
<evidence type="ECO:0000256" key="1">
    <source>
        <dbReference type="SAM" id="Phobius"/>
    </source>
</evidence>
<sequence>MSYRTQTKERNDLPNIIKGATEGFVVPLVLALTSCLFTMFLSIDQALDPLKSANPQWSGGFNLGLFLGLFAIANFAESLAIGFGDTEYAVGYILGAICGLFVFAEILTKLFPDLTLGVIGVVVVVAIGVVLKIIIMVKRSQADHDYYRRW</sequence>
<gene>
    <name evidence="2" type="ORF">MchiMG62_04840</name>
</gene>
<dbReference type="PROSITE" id="PS51257">
    <property type="entry name" value="PROKAR_LIPOPROTEIN"/>
    <property type="match status" value="1"/>
</dbReference>
<keyword evidence="1" id="KW-0812">Transmembrane</keyword>
<name>A0ABM7H3C2_9EURY</name>
<dbReference type="GeneID" id="66129983"/>
<keyword evidence="1" id="KW-1133">Transmembrane helix</keyword>
<keyword evidence="1" id="KW-0472">Membrane</keyword>
<accession>A0ABM7H3C2</accession>
<protein>
    <submittedName>
        <fullName evidence="2">Uncharacterized protein</fullName>
    </submittedName>
</protein>
<dbReference type="Proteomes" id="UP000824969">
    <property type="component" value="Chromosome"/>
</dbReference>
<evidence type="ECO:0000313" key="3">
    <source>
        <dbReference type="Proteomes" id="UP000824969"/>
    </source>
</evidence>